<evidence type="ECO:0000313" key="2">
    <source>
        <dbReference type="Proteomes" id="UP000824782"/>
    </source>
</evidence>
<name>A0AAV6YPM0_ENGPU</name>
<keyword evidence="2" id="KW-1185">Reference proteome</keyword>
<dbReference type="AlphaFoldDB" id="A0AAV6YPM0"/>
<protein>
    <submittedName>
        <fullName evidence="1">Uncharacterized protein</fullName>
    </submittedName>
</protein>
<evidence type="ECO:0000313" key="1">
    <source>
        <dbReference type="EMBL" id="KAG8536900.1"/>
    </source>
</evidence>
<dbReference type="Proteomes" id="UP000824782">
    <property type="component" value="Unassembled WGS sequence"/>
</dbReference>
<accession>A0AAV6YPM0</accession>
<organism evidence="1 2">
    <name type="scientific">Engystomops pustulosus</name>
    <name type="common">Tungara frog</name>
    <name type="synonym">Physalaemus pustulosus</name>
    <dbReference type="NCBI Taxonomy" id="76066"/>
    <lineage>
        <taxon>Eukaryota</taxon>
        <taxon>Metazoa</taxon>
        <taxon>Chordata</taxon>
        <taxon>Craniata</taxon>
        <taxon>Vertebrata</taxon>
        <taxon>Euteleostomi</taxon>
        <taxon>Amphibia</taxon>
        <taxon>Batrachia</taxon>
        <taxon>Anura</taxon>
        <taxon>Neobatrachia</taxon>
        <taxon>Hyloidea</taxon>
        <taxon>Leptodactylidae</taxon>
        <taxon>Leiuperinae</taxon>
        <taxon>Engystomops</taxon>
    </lineage>
</organism>
<reference evidence="1" key="1">
    <citation type="thesis" date="2020" institute="ProQuest LLC" country="789 East Eisenhower Parkway, Ann Arbor, MI, USA">
        <title>Comparative Genomics and Chromosome Evolution.</title>
        <authorList>
            <person name="Mudd A.B."/>
        </authorList>
    </citation>
    <scope>NUCLEOTIDE SEQUENCE</scope>
    <source>
        <strain evidence="1">237g6f4</strain>
        <tissue evidence="1">Blood</tissue>
    </source>
</reference>
<dbReference type="EMBL" id="WNYA01036640">
    <property type="protein sequence ID" value="KAG8536900.1"/>
    <property type="molecule type" value="Genomic_DNA"/>
</dbReference>
<sequence>MRIFRSRGLKGLEILYPLDAVGRLLLLSCPTGLSRVVPPEDDWLSSGFPGLLSVLDSWMTFFGYEEANFPGRRILLYSHPSPFDLHLSGL</sequence>
<proteinExistence type="predicted"/>
<gene>
    <name evidence="1" type="ORF">GDO81_025472</name>
</gene>
<comment type="caution">
    <text evidence="1">The sequence shown here is derived from an EMBL/GenBank/DDBJ whole genome shotgun (WGS) entry which is preliminary data.</text>
</comment>